<comment type="caution">
    <text evidence="1">The sequence shown here is derived from an EMBL/GenBank/DDBJ whole genome shotgun (WGS) entry which is preliminary data.</text>
</comment>
<dbReference type="CDD" id="cd16936">
    <property type="entry name" value="HATPase_RsbW-like"/>
    <property type="match status" value="1"/>
</dbReference>
<name>A0A3M2M5L2_9ACTN</name>
<organism evidence="1 2">
    <name type="scientific">Actinomadura harenae</name>
    <dbReference type="NCBI Taxonomy" id="2483351"/>
    <lineage>
        <taxon>Bacteria</taxon>
        <taxon>Bacillati</taxon>
        <taxon>Actinomycetota</taxon>
        <taxon>Actinomycetes</taxon>
        <taxon>Streptosporangiales</taxon>
        <taxon>Thermomonosporaceae</taxon>
        <taxon>Actinomadura</taxon>
    </lineage>
</organism>
<dbReference type="Gene3D" id="3.30.565.10">
    <property type="entry name" value="Histidine kinase-like ATPase, C-terminal domain"/>
    <property type="match status" value="1"/>
</dbReference>
<keyword evidence="2" id="KW-1185">Reference proteome</keyword>
<evidence type="ECO:0000313" key="1">
    <source>
        <dbReference type="EMBL" id="RMI43785.1"/>
    </source>
</evidence>
<dbReference type="AlphaFoldDB" id="A0A3M2M5L2"/>
<dbReference type="SUPFAM" id="SSF55874">
    <property type="entry name" value="ATPase domain of HSP90 chaperone/DNA topoisomerase II/histidine kinase"/>
    <property type="match status" value="1"/>
</dbReference>
<dbReference type="Proteomes" id="UP000282674">
    <property type="component" value="Unassembled WGS sequence"/>
</dbReference>
<dbReference type="OrthoDB" id="3477927at2"/>
<sequence length="219" mass="23003">MAEVGFDASLVEDGVLAVSELATNAYRHAGGSIELWVWARSRPRSELVVSVFDGNRAALPAVHGGELLDESGKGLGIVAAVASGWGCHLSRSRLSHAPVVGKAAWFTLPLPERWPRPPWRVAPRIAARRLVDALAARGLRAEWSSDGAVSIVSVGGLNVWVCPLTFSWRGPQGVYVRHPLIDLQEAAERVVQAVEAGVCPTGKCGGGCDVSGVGGAVES</sequence>
<keyword evidence="1" id="KW-0547">Nucleotide-binding</keyword>
<proteinExistence type="predicted"/>
<keyword evidence="1" id="KW-0067">ATP-binding</keyword>
<reference evidence="1 2" key="1">
    <citation type="submission" date="2018-10" db="EMBL/GenBank/DDBJ databases">
        <title>Isolation from soil.</title>
        <authorList>
            <person name="Hu J."/>
        </authorList>
    </citation>
    <scope>NUCLEOTIDE SEQUENCE [LARGE SCALE GENOMIC DNA]</scope>
    <source>
        <strain evidence="1 2">NEAU-Ht49</strain>
    </source>
</reference>
<protein>
    <submittedName>
        <fullName evidence="1">ATP-binding protein</fullName>
    </submittedName>
</protein>
<dbReference type="PANTHER" id="PTHR35526:SF3">
    <property type="entry name" value="ANTI-SIGMA-F FACTOR RSBW"/>
    <property type="match status" value="1"/>
</dbReference>
<dbReference type="EMBL" id="RFFG01000023">
    <property type="protein sequence ID" value="RMI43785.1"/>
    <property type="molecule type" value="Genomic_DNA"/>
</dbReference>
<dbReference type="PANTHER" id="PTHR35526">
    <property type="entry name" value="ANTI-SIGMA-F FACTOR RSBW-RELATED"/>
    <property type="match status" value="1"/>
</dbReference>
<dbReference type="InterPro" id="IPR036890">
    <property type="entry name" value="HATPase_C_sf"/>
</dbReference>
<gene>
    <name evidence="1" type="ORF">EBO15_15045</name>
</gene>
<dbReference type="InterPro" id="IPR050267">
    <property type="entry name" value="Anti-sigma-factor_SerPK"/>
</dbReference>
<accession>A0A3M2M5L2</accession>
<dbReference type="GO" id="GO:0005524">
    <property type="term" value="F:ATP binding"/>
    <property type="evidence" value="ECO:0007669"/>
    <property type="project" value="UniProtKB-KW"/>
</dbReference>
<evidence type="ECO:0000313" key="2">
    <source>
        <dbReference type="Proteomes" id="UP000282674"/>
    </source>
</evidence>